<comment type="subcellular location">
    <subcellularLocation>
        <location evidence="1">Cell inner membrane</location>
        <topology evidence="1">Multi-pass membrane protein</topology>
    </subcellularLocation>
</comment>
<dbReference type="GO" id="GO:0022857">
    <property type="term" value="F:transmembrane transporter activity"/>
    <property type="evidence" value="ECO:0007669"/>
    <property type="project" value="TreeGrafter"/>
</dbReference>
<evidence type="ECO:0000256" key="5">
    <source>
        <dbReference type="ARBA" id="ARBA00022989"/>
    </source>
</evidence>
<evidence type="ECO:0000256" key="1">
    <source>
        <dbReference type="ARBA" id="ARBA00004429"/>
    </source>
</evidence>
<evidence type="ECO:0000256" key="6">
    <source>
        <dbReference type="ARBA" id="ARBA00023136"/>
    </source>
</evidence>
<evidence type="ECO:0000256" key="3">
    <source>
        <dbReference type="ARBA" id="ARBA00022519"/>
    </source>
</evidence>
<feature type="transmembrane region" description="Helical" evidence="7">
    <location>
        <begin position="42"/>
        <end position="62"/>
    </location>
</feature>
<evidence type="ECO:0000256" key="4">
    <source>
        <dbReference type="ARBA" id="ARBA00022692"/>
    </source>
</evidence>
<name>A0A1J5PNG7_9ZZZZ</name>
<dbReference type="EMBL" id="MLJW01003023">
    <property type="protein sequence ID" value="OIQ73049.1"/>
    <property type="molecule type" value="Genomic_DNA"/>
</dbReference>
<reference evidence="9" key="1">
    <citation type="submission" date="2016-10" db="EMBL/GenBank/DDBJ databases">
        <title>Sequence of Gallionella enrichment culture.</title>
        <authorList>
            <person name="Poehlein A."/>
            <person name="Muehling M."/>
            <person name="Daniel R."/>
        </authorList>
    </citation>
    <scope>NUCLEOTIDE SEQUENCE</scope>
</reference>
<dbReference type="AlphaFoldDB" id="A0A1J5PNG7"/>
<sequence>MQFGVLVVVNLAIGMLTPPVGICLFVSCSIAGISLGKISRAVMPLVVVALIDLLIAALWPPLTLWLPTLFYR</sequence>
<keyword evidence="3" id="KW-0997">Cell inner membrane</keyword>
<feature type="transmembrane region" description="Helical" evidence="7">
    <location>
        <begin position="12"/>
        <end position="35"/>
    </location>
</feature>
<evidence type="ECO:0000256" key="2">
    <source>
        <dbReference type="ARBA" id="ARBA00022475"/>
    </source>
</evidence>
<evidence type="ECO:0000313" key="9">
    <source>
        <dbReference type="EMBL" id="OIQ73049.1"/>
    </source>
</evidence>
<accession>A0A1J5PNG7</accession>
<keyword evidence="6 7" id="KW-0472">Membrane</keyword>
<keyword evidence="2" id="KW-1003">Cell membrane</keyword>
<comment type="caution">
    <text evidence="9">The sequence shown here is derived from an EMBL/GenBank/DDBJ whole genome shotgun (WGS) entry which is preliminary data.</text>
</comment>
<organism evidence="9">
    <name type="scientific">mine drainage metagenome</name>
    <dbReference type="NCBI Taxonomy" id="410659"/>
    <lineage>
        <taxon>unclassified sequences</taxon>
        <taxon>metagenomes</taxon>
        <taxon>ecological metagenomes</taxon>
    </lineage>
</organism>
<protein>
    <submittedName>
        <fullName evidence="9">Sialic acid TRAP transporter permease protein SiaT</fullName>
    </submittedName>
</protein>
<dbReference type="Pfam" id="PF06808">
    <property type="entry name" value="DctM"/>
    <property type="match status" value="1"/>
</dbReference>
<proteinExistence type="predicted"/>
<dbReference type="GO" id="GO:0005886">
    <property type="term" value="C:plasma membrane"/>
    <property type="evidence" value="ECO:0007669"/>
    <property type="project" value="UniProtKB-SubCell"/>
</dbReference>
<dbReference type="PANTHER" id="PTHR33362">
    <property type="entry name" value="SIALIC ACID TRAP TRANSPORTER PERMEASE PROTEIN SIAT-RELATED"/>
    <property type="match status" value="1"/>
</dbReference>
<evidence type="ECO:0000256" key="7">
    <source>
        <dbReference type="SAM" id="Phobius"/>
    </source>
</evidence>
<keyword evidence="4 7" id="KW-0812">Transmembrane</keyword>
<feature type="domain" description="TRAP C4-dicarboxylate transport system permease DctM subunit" evidence="8">
    <location>
        <begin position="1"/>
        <end position="61"/>
    </location>
</feature>
<evidence type="ECO:0000259" key="8">
    <source>
        <dbReference type="Pfam" id="PF06808"/>
    </source>
</evidence>
<keyword evidence="5 7" id="KW-1133">Transmembrane helix</keyword>
<dbReference type="InterPro" id="IPR010656">
    <property type="entry name" value="DctM"/>
</dbReference>
<dbReference type="PANTHER" id="PTHR33362:SF2">
    <property type="entry name" value="TRAP TRANSPORTER LARGE PERMEASE PROTEIN"/>
    <property type="match status" value="1"/>
</dbReference>
<dbReference type="InterPro" id="IPR004681">
    <property type="entry name" value="TRAP_DctM"/>
</dbReference>
<gene>
    <name evidence="9" type="primary">siaT_18</name>
    <name evidence="9" type="ORF">GALL_453190</name>
</gene>